<evidence type="ECO:0000313" key="2">
    <source>
        <dbReference type="EMBL" id="WIY05108.1"/>
    </source>
</evidence>
<dbReference type="RefSeq" id="WP_286001410.1">
    <property type="nucleotide sequence ID" value="NZ_CP127295.1"/>
</dbReference>
<reference evidence="2 3" key="1">
    <citation type="submission" date="2023-06" db="EMBL/GenBank/DDBJ databases">
        <authorList>
            <person name="Oyuntsetseg B."/>
            <person name="Kim S.B."/>
        </authorList>
    </citation>
    <scope>NUCLEOTIDE SEQUENCE [LARGE SCALE GENOMIC DNA]</scope>
    <source>
        <strain evidence="2 3">4-36</strain>
    </source>
</reference>
<keyword evidence="3" id="KW-1185">Reference proteome</keyword>
<evidence type="ECO:0000259" key="1">
    <source>
        <dbReference type="Pfam" id="PF13340"/>
    </source>
</evidence>
<dbReference type="AlphaFoldDB" id="A0A9Y2JVU0"/>
<protein>
    <submittedName>
        <fullName evidence="2">Transposase</fullName>
    </submittedName>
</protein>
<dbReference type="KEGG" id="amog:QRX60_15165"/>
<organism evidence="2 3">
    <name type="scientific">Amycolatopsis mongoliensis</name>
    <dbReference type="NCBI Taxonomy" id="715475"/>
    <lineage>
        <taxon>Bacteria</taxon>
        <taxon>Bacillati</taxon>
        <taxon>Actinomycetota</taxon>
        <taxon>Actinomycetes</taxon>
        <taxon>Pseudonocardiales</taxon>
        <taxon>Pseudonocardiaceae</taxon>
        <taxon>Amycolatopsis</taxon>
    </lineage>
</organism>
<sequence>MLPEPRRPGRPSTWTKRQLIDAIRWRVRAGAPWRDISAGYGSQAAYGLFRRRQRMASGSGY</sequence>
<proteinExistence type="predicted"/>
<name>A0A9Y2JVU0_9PSEU</name>
<feature type="domain" description="Insertion element IS402-like" evidence="1">
    <location>
        <begin position="2"/>
        <end position="54"/>
    </location>
</feature>
<dbReference type="Proteomes" id="UP001239397">
    <property type="component" value="Chromosome"/>
</dbReference>
<evidence type="ECO:0000313" key="3">
    <source>
        <dbReference type="Proteomes" id="UP001239397"/>
    </source>
</evidence>
<dbReference type="EMBL" id="CP127295">
    <property type="protein sequence ID" value="WIY05108.1"/>
    <property type="molecule type" value="Genomic_DNA"/>
</dbReference>
<dbReference type="InterPro" id="IPR025161">
    <property type="entry name" value="IS402-like_dom"/>
</dbReference>
<dbReference type="Pfam" id="PF13340">
    <property type="entry name" value="DUF4096"/>
    <property type="match status" value="1"/>
</dbReference>
<accession>A0A9Y2JVU0</accession>
<gene>
    <name evidence="2" type="ORF">QRX60_15165</name>
</gene>